<proteinExistence type="predicted"/>
<feature type="domain" description="Response regulatory" evidence="3">
    <location>
        <begin position="3"/>
        <end position="119"/>
    </location>
</feature>
<evidence type="ECO:0000313" key="4">
    <source>
        <dbReference type="EMBL" id="ALF59419.1"/>
    </source>
</evidence>
<dbReference type="PANTHER" id="PTHR44591:SF20">
    <property type="entry name" value="PROTEIN PILH"/>
    <property type="match status" value="1"/>
</dbReference>
<dbReference type="SMART" id="SM00448">
    <property type="entry name" value="REC"/>
    <property type="match status" value="1"/>
</dbReference>
<dbReference type="OrthoDB" id="9800897at2"/>
<dbReference type="AlphaFoldDB" id="A0A0M4U481"/>
<keyword evidence="5" id="KW-1185">Reference proteome</keyword>
<dbReference type="InterPro" id="IPR011006">
    <property type="entry name" value="CheY-like_superfamily"/>
</dbReference>
<dbReference type="Gene3D" id="3.40.50.2300">
    <property type="match status" value="1"/>
</dbReference>
<dbReference type="KEGG" id="pur:AOC03_04580"/>
<dbReference type="Proteomes" id="UP000059847">
    <property type="component" value="Chromosome"/>
</dbReference>
<dbReference type="SUPFAM" id="SSF52172">
    <property type="entry name" value="CheY-like"/>
    <property type="match status" value="1"/>
</dbReference>
<evidence type="ECO:0000259" key="3">
    <source>
        <dbReference type="PROSITE" id="PS50110"/>
    </source>
</evidence>
<evidence type="ECO:0000256" key="1">
    <source>
        <dbReference type="ARBA" id="ARBA00022553"/>
    </source>
</evidence>
<dbReference type="STRING" id="45610.AOC03_04580"/>
<protein>
    <submittedName>
        <fullName evidence="4">Chemotaxis protein CheY</fullName>
    </submittedName>
</protein>
<accession>A0A0M4U481</accession>
<feature type="modified residue" description="4-aspartylphosphate" evidence="2">
    <location>
        <position position="52"/>
    </location>
</feature>
<dbReference type="EMBL" id="CP012678">
    <property type="protein sequence ID" value="ALF59419.1"/>
    <property type="molecule type" value="Genomic_DNA"/>
</dbReference>
<dbReference type="InterPro" id="IPR050595">
    <property type="entry name" value="Bact_response_regulator"/>
</dbReference>
<evidence type="ECO:0000313" key="5">
    <source>
        <dbReference type="Proteomes" id="UP000059847"/>
    </source>
</evidence>
<dbReference type="PANTHER" id="PTHR44591">
    <property type="entry name" value="STRESS RESPONSE REGULATOR PROTEIN 1"/>
    <property type="match status" value="1"/>
</dbReference>
<dbReference type="PROSITE" id="PS50110">
    <property type="entry name" value="RESPONSE_REGULATORY"/>
    <property type="match status" value="1"/>
</dbReference>
<reference evidence="4 5" key="1">
    <citation type="submission" date="2015-09" db="EMBL/GenBank/DDBJ databases">
        <title>Complete genome of Psychrobacter urativorans R10.10B.</title>
        <authorList>
            <person name="See-Too W.S."/>
            <person name="Chan K.G."/>
        </authorList>
    </citation>
    <scope>NUCLEOTIDE SEQUENCE [LARGE SCALE GENOMIC DNA]</scope>
    <source>
        <strain evidence="4 5">R10.10B</strain>
    </source>
</reference>
<organism evidence="4 5">
    <name type="scientific">Psychrobacter urativorans</name>
    <dbReference type="NCBI Taxonomy" id="45610"/>
    <lineage>
        <taxon>Bacteria</taxon>
        <taxon>Pseudomonadati</taxon>
        <taxon>Pseudomonadota</taxon>
        <taxon>Gammaproteobacteria</taxon>
        <taxon>Moraxellales</taxon>
        <taxon>Moraxellaceae</taxon>
        <taxon>Psychrobacter</taxon>
    </lineage>
</organism>
<dbReference type="GO" id="GO:0000160">
    <property type="term" value="P:phosphorelay signal transduction system"/>
    <property type="evidence" value="ECO:0007669"/>
    <property type="project" value="InterPro"/>
</dbReference>
<sequence>MTTVLVIDDSPSEMAKFRDMLAKNNFQVLEASNGEEGCAMALAHLPDVILMDVVMPEMNGFQATRKITRGKTTAHIPVVIISTKNQETDRVWGKRQGAKEYLTKPINEAELMHIIRTVLE</sequence>
<gene>
    <name evidence="4" type="ORF">AOC03_04580</name>
</gene>
<dbReference type="RefSeq" id="WP_062533805.1">
    <property type="nucleotide sequence ID" value="NZ_CP012678.1"/>
</dbReference>
<evidence type="ECO:0000256" key="2">
    <source>
        <dbReference type="PROSITE-ProRule" id="PRU00169"/>
    </source>
</evidence>
<name>A0A0M4U481_9GAMM</name>
<dbReference type="Pfam" id="PF00072">
    <property type="entry name" value="Response_reg"/>
    <property type="match status" value="1"/>
</dbReference>
<keyword evidence="1 2" id="KW-0597">Phosphoprotein</keyword>
<dbReference type="InterPro" id="IPR001789">
    <property type="entry name" value="Sig_transdc_resp-reg_receiver"/>
</dbReference>